<keyword evidence="9" id="KW-1185">Reference proteome</keyword>
<keyword evidence="4" id="KW-0694">RNA-binding</keyword>
<comment type="function">
    <text evidence="4">This is 1 of the proteins that bind and probably mediate the attachment of the 5S RNA into the large ribosomal subunit, where it forms part of the central protuberance. In the 70S ribosome it contacts protein S13 of the 30S subunit (bridge B1b), connecting the 2 subunits; this bridge is implicated in subunit movement. Contacts the P site tRNA; the 5S rRNA and some of its associated proteins might help stabilize positioning of ribosome-bound tRNAs.</text>
</comment>
<dbReference type="InterPro" id="IPR022803">
    <property type="entry name" value="Ribosomal_uL5_dom_sf"/>
</dbReference>
<comment type="caution">
    <text evidence="8">The sequence shown here is derived from an EMBL/GenBank/DDBJ whole genome shotgun (WGS) entry which is preliminary data.</text>
</comment>
<gene>
    <name evidence="4 8" type="primary">rplE</name>
    <name evidence="8" type="ORF">ACFS6H_20315</name>
</gene>
<dbReference type="InterPro" id="IPR031309">
    <property type="entry name" value="Ribosomal_uL5_C"/>
</dbReference>
<evidence type="ECO:0000256" key="2">
    <source>
        <dbReference type="ARBA" id="ARBA00022980"/>
    </source>
</evidence>
<keyword evidence="4" id="KW-0699">rRNA-binding</keyword>
<dbReference type="NCBIfam" id="NF000585">
    <property type="entry name" value="PRK00010.1"/>
    <property type="match status" value="1"/>
</dbReference>
<evidence type="ECO:0000256" key="3">
    <source>
        <dbReference type="ARBA" id="ARBA00023274"/>
    </source>
</evidence>
<dbReference type="InterPro" id="IPR002132">
    <property type="entry name" value="Ribosomal_uL5"/>
</dbReference>
<name>A0ABW6ABI5_9BACT</name>
<keyword evidence="2 4" id="KW-0689">Ribosomal protein</keyword>
<evidence type="ECO:0000256" key="5">
    <source>
        <dbReference type="RuleBase" id="RU003930"/>
    </source>
</evidence>
<keyword evidence="4" id="KW-0820">tRNA-binding</keyword>
<dbReference type="InterPro" id="IPR020930">
    <property type="entry name" value="Ribosomal_uL5_bac-type"/>
</dbReference>
<dbReference type="SUPFAM" id="SSF55282">
    <property type="entry name" value="RL5-like"/>
    <property type="match status" value="1"/>
</dbReference>
<dbReference type="Pfam" id="PF00673">
    <property type="entry name" value="Ribosomal_L5_C"/>
    <property type="match status" value="1"/>
</dbReference>
<dbReference type="PANTHER" id="PTHR11994">
    <property type="entry name" value="60S RIBOSOMAL PROTEIN L11-RELATED"/>
    <property type="match status" value="1"/>
</dbReference>
<dbReference type="Proteomes" id="UP001597511">
    <property type="component" value="Unassembled WGS sequence"/>
</dbReference>
<dbReference type="InterPro" id="IPR031310">
    <property type="entry name" value="Ribosomal_uL5_N"/>
</dbReference>
<protein>
    <recommendedName>
        <fullName evidence="4">Large ribosomal subunit protein uL5</fullName>
    </recommendedName>
</protein>
<evidence type="ECO:0000256" key="4">
    <source>
        <dbReference type="HAMAP-Rule" id="MF_01333"/>
    </source>
</evidence>
<feature type="domain" description="Large ribosomal subunit protein uL5 C-terminal" evidence="7">
    <location>
        <begin position="90"/>
        <end position="183"/>
    </location>
</feature>
<comment type="similarity">
    <text evidence="1 4 5">Belongs to the universal ribosomal protein uL5 family.</text>
</comment>
<dbReference type="GO" id="GO:0005840">
    <property type="term" value="C:ribosome"/>
    <property type="evidence" value="ECO:0007669"/>
    <property type="project" value="UniProtKB-KW"/>
</dbReference>
<evidence type="ECO:0000313" key="8">
    <source>
        <dbReference type="EMBL" id="MFD2922076.1"/>
    </source>
</evidence>
<proteinExistence type="inferred from homology"/>
<evidence type="ECO:0000259" key="7">
    <source>
        <dbReference type="Pfam" id="PF00673"/>
    </source>
</evidence>
<dbReference type="Pfam" id="PF00281">
    <property type="entry name" value="Ribosomal_L5"/>
    <property type="match status" value="1"/>
</dbReference>
<reference evidence="9" key="1">
    <citation type="journal article" date="2019" name="Int. J. Syst. Evol. Microbiol.">
        <title>The Global Catalogue of Microorganisms (GCM) 10K type strain sequencing project: providing services to taxonomists for standard genome sequencing and annotation.</title>
        <authorList>
            <consortium name="The Broad Institute Genomics Platform"/>
            <consortium name="The Broad Institute Genome Sequencing Center for Infectious Disease"/>
            <person name="Wu L."/>
            <person name="Ma J."/>
        </authorList>
    </citation>
    <scope>NUCLEOTIDE SEQUENCE [LARGE SCALE GENOMIC DNA]</scope>
    <source>
        <strain evidence="9">KCTC 23299</strain>
    </source>
</reference>
<evidence type="ECO:0000256" key="1">
    <source>
        <dbReference type="ARBA" id="ARBA00008553"/>
    </source>
</evidence>
<keyword evidence="3 4" id="KW-0687">Ribonucleoprotein</keyword>
<accession>A0ABW6ABI5</accession>
<feature type="domain" description="Large ribosomal subunit protein uL5 N-terminal" evidence="6">
    <location>
        <begin position="30"/>
        <end position="86"/>
    </location>
</feature>
<sequence>MSTTKYTPRLSDKYTKEVVPALVKKFAYKSVMQAPRLEKICLNRGVNGAVGDKKLVDIAIDELTTITGQKAVATISKKDISNFKLRKNMPIGARVTLRGDKMYEFLDRLIAVSLPRVRDFKGINEKAFDGRGNYTLGVTEQIIFPEIDIDKVNKITGLDITFVTTAQTDEEAYELLKELGMPFKNAKKESSN</sequence>
<dbReference type="EMBL" id="JBHUOZ010000003">
    <property type="protein sequence ID" value="MFD2922076.1"/>
    <property type="molecule type" value="Genomic_DNA"/>
</dbReference>
<dbReference type="PIRSF" id="PIRSF002161">
    <property type="entry name" value="Ribosomal_L5"/>
    <property type="match status" value="1"/>
</dbReference>
<evidence type="ECO:0000313" key="9">
    <source>
        <dbReference type="Proteomes" id="UP001597511"/>
    </source>
</evidence>
<dbReference type="RefSeq" id="WP_386103432.1">
    <property type="nucleotide sequence ID" value="NZ_JBHUOZ010000003.1"/>
</dbReference>
<organism evidence="8 9">
    <name type="scientific">Terrimonas rubra</name>
    <dbReference type="NCBI Taxonomy" id="1035890"/>
    <lineage>
        <taxon>Bacteria</taxon>
        <taxon>Pseudomonadati</taxon>
        <taxon>Bacteroidota</taxon>
        <taxon>Chitinophagia</taxon>
        <taxon>Chitinophagales</taxon>
        <taxon>Chitinophagaceae</taxon>
        <taxon>Terrimonas</taxon>
    </lineage>
</organism>
<evidence type="ECO:0000259" key="6">
    <source>
        <dbReference type="Pfam" id="PF00281"/>
    </source>
</evidence>
<comment type="subunit">
    <text evidence="4">Part of the 50S ribosomal subunit; part of the 5S rRNA/L5/L18/L25 subcomplex. Contacts the 5S rRNA and the P site tRNA. Forms a bridge to the 30S subunit in the 70S ribosome.</text>
</comment>
<dbReference type="HAMAP" id="MF_01333_B">
    <property type="entry name" value="Ribosomal_uL5_B"/>
    <property type="match status" value="1"/>
</dbReference>
<dbReference type="Gene3D" id="3.30.1440.10">
    <property type="match status" value="1"/>
</dbReference>